<proteinExistence type="predicted"/>
<keyword evidence="8" id="KW-1185">Reference proteome</keyword>
<accession>A0ABY4DZX1</accession>
<keyword evidence="3" id="KW-0998">Cell outer membrane</keyword>
<dbReference type="Gene3D" id="3.10.20.310">
    <property type="entry name" value="membrane protein fhac"/>
    <property type="match status" value="1"/>
</dbReference>
<evidence type="ECO:0000256" key="1">
    <source>
        <dbReference type="ARBA" id="ARBA00022452"/>
    </source>
</evidence>
<evidence type="ECO:0000256" key="2">
    <source>
        <dbReference type="ARBA" id="ARBA00022692"/>
    </source>
</evidence>
<dbReference type="Gene3D" id="2.40.160.50">
    <property type="entry name" value="membrane protein fhac: a member of the omp85/tpsb transporter family"/>
    <property type="match status" value="1"/>
</dbReference>
<keyword evidence="1" id="KW-0472">Membrane</keyword>
<dbReference type="RefSeq" id="WP_058357264.1">
    <property type="nucleotide sequence ID" value="NZ_CABKVG010000010.1"/>
</dbReference>
<name>A0ABY4DZX1_9NEIS</name>
<organism evidence="7 8">
    <name type="scientific">Vitreoscilla massiliensis</name>
    <dbReference type="NCBI Taxonomy" id="1689272"/>
    <lineage>
        <taxon>Bacteria</taxon>
        <taxon>Pseudomonadati</taxon>
        <taxon>Pseudomonadota</taxon>
        <taxon>Betaproteobacteria</taxon>
        <taxon>Neisseriales</taxon>
        <taxon>Neisseriaceae</taxon>
        <taxon>Vitreoscilla</taxon>
    </lineage>
</organism>
<evidence type="ECO:0000259" key="6">
    <source>
        <dbReference type="Pfam" id="PF08479"/>
    </source>
</evidence>
<evidence type="ECO:0000313" key="8">
    <source>
        <dbReference type="Proteomes" id="UP000832011"/>
    </source>
</evidence>
<dbReference type="InterPro" id="IPR013686">
    <property type="entry name" value="Polypept-transport_assoc_ShlB"/>
</dbReference>
<dbReference type="InterPro" id="IPR005565">
    <property type="entry name" value="Hemolysn_activator_HlyB_C"/>
</dbReference>
<keyword evidence="1" id="KW-1134">Transmembrane beta strand</keyword>
<keyword evidence="4" id="KW-0732">Signal</keyword>
<dbReference type="Pfam" id="PF08479">
    <property type="entry name" value="POTRA_2"/>
    <property type="match status" value="1"/>
</dbReference>
<dbReference type="Pfam" id="PF03865">
    <property type="entry name" value="ShlB"/>
    <property type="match status" value="1"/>
</dbReference>
<dbReference type="PANTHER" id="PTHR34597:SF1">
    <property type="entry name" value="HEME_HEMOPEXIN TRANSPORTER PROTEIN HUXB"/>
    <property type="match status" value="1"/>
</dbReference>
<dbReference type="InterPro" id="IPR051544">
    <property type="entry name" value="TPS_OM_transporter"/>
</dbReference>
<evidence type="ECO:0000256" key="4">
    <source>
        <dbReference type="SAM" id="SignalP"/>
    </source>
</evidence>
<dbReference type="Proteomes" id="UP000832011">
    <property type="component" value="Chromosome"/>
</dbReference>
<protein>
    <submittedName>
        <fullName evidence="7">ShlB/FhaC/HecB family hemolysin secretion/activation protein</fullName>
    </submittedName>
</protein>
<dbReference type="EMBL" id="CP091511">
    <property type="protein sequence ID" value="UOO89065.1"/>
    <property type="molecule type" value="Genomic_DNA"/>
</dbReference>
<dbReference type="PANTHER" id="PTHR34597">
    <property type="entry name" value="SLR1661 PROTEIN"/>
    <property type="match status" value="1"/>
</dbReference>
<evidence type="ECO:0000313" key="7">
    <source>
        <dbReference type="EMBL" id="UOO89065.1"/>
    </source>
</evidence>
<feature type="domain" description="Haemolysin activator HlyB C-terminal" evidence="5">
    <location>
        <begin position="203"/>
        <end position="473"/>
    </location>
</feature>
<gene>
    <name evidence="7" type="ORF">LVJ82_16715</name>
</gene>
<feature type="chain" id="PRO_5046328896" evidence="4">
    <location>
        <begin position="23"/>
        <end position="558"/>
    </location>
</feature>
<reference evidence="7 8" key="1">
    <citation type="journal article" date="2022" name="Res Sq">
        <title>Evolution of multicellular longitudinally dividing oral cavity symbionts (Neisseriaceae).</title>
        <authorList>
            <person name="Nyongesa S."/>
            <person name="Weber P."/>
            <person name="Bernet E."/>
            <person name="Pullido F."/>
            <person name="Nieckarz M."/>
            <person name="Delaby M."/>
            <person name="Nieves C."/>
            <person name="Viehboeck T."/>
            <person name="Krause N."/>
            <person name="Rivera-Millot A."/>
            <person name="Nakamura A."/>
            <person name="Vischer N."/>
            <person name="VanNieuwenhze M."/>
            <person name="Brun Y."/>
            <person name="Cava F."/>
            <person name="Bulgheresi S."/>
            <person name="Veyrier F."/>
        </authorList>
    </citation>
    <scope>NUCLEOTIDE SEQUENCE [LARGE SCALE GENOMIC DNA]</scope>
    <source>
        <strain evidence="7 8">SN4</strain>
    </source>
</reference>
<feature type="domain" description="Polypeptide-transport-associated ShlB-type" evidence="6">
    <location>
        <begin position="67"/>
        <end position="140"/>
    </location>
</feature>
<evidence type="ECO:0000256" key="3">
    <source>
        <dbReference type="ARBA" id="ARBA00023237"/>
    </source>
</evidence>
<feature type="signal peptide" evidence="4">
    <location>
        <begin position="1"/>
        <end position="22"/>
    </location>
</feature>
<keyword evidence="2" id="KW-0812">Transmembrane</keyword>
<sequence>MKAKLNQLSMAVLALWALPALADMVPNASQLLQQQQEQRLPTQPQQAATWEDSSPIAQALEGQQTVRVERIHIEGSGSLSSEAVHVVVADAEGKTLNIGQLQQLADKVSHYYQQQGYPYHRAYLPPQNLNTGVVVIRILEAKYDQIILNNQTRTKDSLLQATVAPLQNGKVIKRQDLERQIKLLNRLNGVTTRSSISAGSTTGSSNVNIDVIPTKTLSGYVGLDNYGNEYTGEVRLNAGVMANNLLGLGDQLSFEGTSAGKRFNYGKLAYELTLNGAGTKAGVSYSRLEYELGKALKVLDAEGSADQATVWLSHPLVLNNQTEVVATTSYDHKRIKDDVGLAKTYRHRNVDTGRIRLDAFRFDDVGGGGLNQFGIAAAVGRVDFTNDKARALDELTNRNQGTFKLFSANIARLQNLGKHGTQLYASLQGQYSPDNLEADGFSAGGPYTVSGYKSSVLGGSSGYYAITELRQNLLNSNKNQLLGKVYVDTAQAQFVADKWKGFSGSNKARINSVGLGLDWQNSRLWQAQARIGFPFGHQPSTVDDRNDVQAWLNVSKRF</sequence>
<evidence type="ECO:0000259" key="5">
    <source>
        <dbReference type="Pfam" id="PF03865"/>
    </source>
</evidence>